<evidence type="ECO:0000256" key="1">
    <source>
        <dbReference type="ARBA" id="ARBA00009477"/>
    </source>
</evidence>
<dbReference type="Gene3D" id="2.40.50.100">
    <property type="match status" value="1"/>
</dbReference>
<comment type="similarity">
    <text evidence="1">Belongs to the membrane fusion protein (MFP) (TC 8.A.1) family.</text>
</comment>
<dbReference type="InterPro" id="IPR058627">
    <property type="entry name" value="MdtA-like_C"/>
</dbReference>
<feature type="coiled-coil region" evidence="2">
    <location>
        <begin position="136"/>
        <end position="226"/>
    </location>
</feature>
<gene>
    <name evidence="6" type="ORF">GGC33_17120</name>
</gene>
<comment type="caution">
    <text evidence="6">The sequence shown here is derived from an EMBL/GenBank/DDBJ whole genome shotgun (WGS) entry which is preliminary data.</text>
</comment>
<dbReference type="GO" id="GO:1990281">
    <property type="term" value="C:efflux pump complex"/>
    <property type="evidence" value="ECO:0007669"/>
    <property type="project" value="TreeGrafter"/>
</dbReference>
<evidence type="ECO:0000256" key="3">
    <source>
        <dbReference type="SAM" id="Phobius"/>
    </source>
</evidence>
<dbReference type="Pfam" id="PF25954">
    <property type="entry name" value="Beta-barrel_RND_2"/>
    <property type="match status" value="1"/>
</dbReference>
<evidence type="ECO:0000313" key="7">
    <source>
        <dbReference type="Proteomes" id="UP000437131"/>
    </source>
</evidence>
<evidence type="ECO:0000313" key="6">
    <source>
        <dbReference type="EMBL" id="MTF40631.1"/>
    </source>
</evidence>
<reference evidence="6 7" key="1">
    <citation type="submission" date="2019-11" db="EMBL/GenBank/DDBJ databases">
        <title>Isolation of a new High Light Tolerant Cyanobacteria.</title>
        <authorList>
            <person name="Dobson Z."/>
            <person name="Vaughn N."/>
            <person name="Vaughn M."/>
            <person name="Fromme P."/>
            <person name="Mazor Y."/>
        </authorList>
    </citation>
    <scope>NUCLEOTIDE SEQUENCE [LARGE SCALE GENOMIC DNA]</scope>
    <source>
        <strain evidence="6 7">0216</strain>
    </source>
</reference>
<dbReference type="PRINTS" id="PR01490">
    <property type="entry name" value="RTXTOXIND"/>
</dbReference>
<dbReference type="SUPFAM" id="SSF111369">
    <property type="entry name" value="HlyD-like secretion proteins"/>
    <property type="match status" value="3"/>
</dbReference>
<organism evidence="6 7">
    <name type="scientific">Cyanobacterium aponinum 0216</name>
    <dbReference type="NCBI Taxonomy" id="2676140"/>
    <lineage>
        <taxon>Bacteria</taxon>
        <taxon>Bacillati</taxon>
        <taxon>Cyanobacteriota</taxon>
        <taxon>Cyanophyceae</taxon>
        <taxon>Oscillatoriophycideae</taxon>
        <taxon>Chroococcales</taxon>
        <taxon>Geminocystaceae</taxon>
        <taxon>Cyanobacterium</taxon>
    </lineage>
</organism>
<feature type="domain" description="CusB-like beta-barrel" evidence="4">
    <location>
        <begin position="327"/>
        <end position="401"/>
    </location>
</feature>
<feature type="domain" description="Multidrug resistance protein MdtA-like C-terminal permuted SH3" evidence="5">
    <location>
        <begin position="407"/>
        <end position="464"/>
    </location>
</feature>
<keyword evidence="3" id="KW-0472">Membrane</keyword>
<dbReference type="NCBIfam" id="TIGR01730">
    <property type="entry name" value="RND_mfp"/>
    <property type="match status" value="1"/>
</dbReference>
<proteinExistence type="inferred from homology"/>
<name>A0A844H051_9CHRO</name>
<dbReference type="Gene3D" id="1.10.287.470">
    <property type="entry name" value="Helix hairpin bin"/>
    <property type="match status" value="2"/>
</dbReference>
<sequence>MTVSNSEKQKNPLPWIFGIMTGGILLIVGIAYSSINRPKTSNIIDQYTVTVQRENIALEIQASGTVEPIQSVNISPKNPGRIVKLLVDQGVIVKKGQPIAVMENEELYVQGIQAEARLKEAQSALQETDIRIQGEIQALSAQLAQAVARLEESKQRIPKQMDQVRSQLKEAESRLRLAETQLKRNENLLKEGAISQDQFDQLANQYLVAQADIQEVVQRLQELQATEDPEIKRLEASVGEVKIALEERQVRRQAEIEKLKASVESAKADLEIAKIQYQDSFITAPFDGIITQRFATEGAFVTPTTSASSTASATSTSIVALARGLEIVAKVPEIDLNQIQIGQPVEIVADAYPNQTFQGVVRAIAPEAIIEQNVTSFEVKIDILTGKEKLLSKMNVEVNFIGRQLDNVLVVPTVAIVTEKGQTGVMIPNQENEPEFQPITIGASVDDKTQVLSGVMPGQKVFIDLPPNQQPKSE</sequence>
<dbReference type="RefSeq" id="WP_155084709.1">
    <property type="nucleotide sequence ID" value="NZ_WMIA01000038.1"/>
</dbReference>
<feature type="transmembrane region" description="Helical" evidence="3">
    <location>
        <begin position="12"/>
        <end position="32"/>
    </location>
</feature>
<evidence type="ECO:0000256" key="2">
    <source>
        <dbReference type="SAM" id="Coils"/>
    </source>
</evidence>
<accession>A0A844H051</accession>
<protein>
    <submittedName>
        <fullName evidence="6">Efflux RND transporter periplasmic adaptor subunit</fullName>
    </submittedName>
</protein>
<dbReference type="GO" id="GO:0015562">
    <property type="term" value="F:efflux transmembrane transporter activity"/>
    <property type="evidence" value="ECO:0007669"/>
    <property type="project" value="TreeGrafter"/>
</dbReference>
<dbReference type="PANTHER" id="PTHR30469:SF33">
    <property type="entry name" value="SLR1207 PROTEIN"/>
    <property type="match status" value="1"/>
</dbReference>
<evidence type="ECO:0000259" key="5">
    <source>
        <dbReference type="Pfam" id="PF25967"/>
    </source>
</evidence>
<keyword evidence="3" id="KW-0812">Transmembrane</keyword>
<dbReference type="EMBL" id="WMIA01000038">
    <property type="protein sequence ID" value="MTF40631.1"/>
    <property type="molecule type" value="Genomic_DNA"/>
</dbReference>
<dbReference type="AlphaFoldDB" id="A0A844H051"/>
<dbReference type="Proteomes" id="UP000437131">
    <property type="component" value="Unassembled WGS sequence"/>
</dbReference>
<keyword evidence="3" id="KW-1133">Transmembrane helix</keyword>
<dbReference type="InterPro" id="IPR006143">
    <property type="entry name" value="RND_pump_MFP"/>
</dbReference>
<evidence type="ECO:0000259" key="4">
    <source>
        <dbReference type="Pfam" id="PF25954"/>
    </source>
</evidence>
<dbReference type="Gene3D" id="2.40.30.170">
    <property type="match status" value="1"/>
</dbReference>
<dbReference type="Gene3D" id="2.40.420.20">
    <property type="match status" value="1"/>
</dbReference>
<dbReference type="Pfam" id="PF25967">
    <property type="entry name" value="RND-MFP_C"/>
    <property type="match status" value="1"/>
</dbReference>
<dbReference type="PANTHER" id="PTHR30469">
    <property type="entry name" value="MULTIDRUG RESISTANCE PROTEIN MDTA"/>
    <property type="match status" value="1"/>
</dbReference>
<keyword evidence="2" id="KW-0175">Coiled coil</keyword>
<dbReference type="InterPro" id="IPR058792">
    <property type="entry name" value="Beta-barrel_RND_2"/>
</dbReference>